<feature type="region of interest" description="Disordered" evidence="6">
    <location>
        <begin position="110"/>
        <end position="138"/>
    </location>
</feature>
<dbReference type="Pfam" id="PF01535">
    <property type="entry name" value="PPR"/>
    <property type="match status" value="1"/>
</dbReference>
<dbReference type="AlphaFoldDB" id="A0A8H8BUV1"/>
<dbReference type="Proteomes" id="UP000664132">
    <property type="component" value="Unassembled WGS sequence"/>
</dbReference>
<dbReference type="Pfam" id="PF13041">
    <property type="entry name" value="PPR_2"/>
    <property type="match status" value="1"/>
</dbReference>
<evidence type="ECO:0000313" key="8">
    <source>
        <dbReference type="Proteomes" id="UP000664132"/>
    </source>
</evidence>
<feature type="repeat" description="PPR" evidence="5">
    <location>
        <begin position="322"/>
        <end position="356"/>
    </location>
</feature>
<evidence type="ECO:0008006" key="9">
    <source>
        <dbReference type="Google" id="ProtNLM"/>
    </source>
</evidence>
<evidence type="ECO:0000256" key="2">
    <source>
        <dbReference type="ARBA" id="ARBA00022737"/>
    </source>
</evidence>
<gene>
    <name evidence="7" type="ORF">IFR04_002371</name>
</gene>
<evidence type="ECO:0000256" key="5">
    <source>
        <dbReference type="PROSITE-ProRule" id="PRU00708"/>
    </source>
</evidence>
<evidence type="ECO:0000313" key="7">
    <source>
        <dbReference type="EMBL" id="KAG4424493.1"/>
    </source>
</evidence>
<feature type="repeat" description="PPR" evidence="5">
    <location>
        <begin position="392"/>
        <end position="426"/>
    </location>
</feature>
<dbReference type="PANTHER" id="PTHR47447:SF17">
    <property type="entry name" value="OS12G0638900 PROTEIN"/>
    <property type="match status" value="1"/>
</dbReference>
<comment type="subunit">
    <text evidence="4">Binds to mitochondrial small subunit 15S rRNA.</text>
</comment>
<comment type="similarity">
    <text evidence="1">Belongs to the CCM1 family.</text>
</comment>
<proteinExistence type="inferred from homology"/>
<organism evidence="7 8">
    <name type="scientific">Cadophora malorum</name>
    <dbReference type="NCBI Taxonomy" id="108018"/>
    <lineage>
        <taxon>Eukaryota</taxon>
        <taxon>Fungi</taxon>
        <taxon>Dikarya</taxon>
        <taxon>Ascomycota</taxon>
        <taxon>Pezizomycotina</taxon>
        <taxon>Leotiomycetes</taxon>
        <taxon>Helotiales</taxon>
        <taxon>Ploettnerulaceae</taxon>
        <taxon>Cadophora</taxon>
    </lineage>
</organism>
<reference evidence="7" key="1">
    <citation type="submission" date="2021-02" db="EMBL/GenBank/DDBJ databases">
        <title>Genome sequence Cadophora malorum strain M34.</title>
        <authorList>
            <person name="Stefanovic E."/>
            <person name="Vu D."/>
            <person name="Scully C."/>
            <person name="Dijksterhuis J."/>
            <person name="Roader J."/>
            <person name="Houbraken J."/>
        </authorList>
    </citation>
    <scope>NUCLEOTIDE SEQUENCE</scope>
    <source>
        <strain evidence="7">M34</strain>
    </source>
</reference>
<dbReference type="OrthoDB" id="1908178at2759"/>
<sequence length="621" mass="71137">MSLFCSSSPSTSRPILSKLAPRQVLSFLYPIELSRDTNSQAKRKHRRSHASIASASIGFEAWFVKSLVDAGNCHKQPRKPLQLSTFFTANRPRIPLGKRESHIVSFQRHQHTQDGVEEDPQEKAVDNGKGAVEELPPEPNRTREELLELVDQYEGIQNTDQLPVLEPPPRYPPSDGPKITVSDKPEDEWPPPRYTWPADTDTNIKLFELDTYLKEVEDKDPQEIYHLYRALPTPRAAYLPSKMRHAMLHYLSVVEKKDEHSMLRYLSVVDDMKRCAIPLLVSEWNSAISFVASYVNKITEVEVEAALQMWREMEHVSGVKGNEATFNVLFDAACKAGKFVLAEMIYNEMENRGFSMDRFHYVSLIFFHGLKKNADEARAAYKALVEAGEIVDTVVLNAMISALVRSSEPAAAENVYERMKKMHFGQKHPKLPQRDWKKRRAVNLSLKLMGQLSRNDLELRESFQSESMVAPDLHTYRILINYSAVKAGDLQMTVRLLDEMKIFEIHLHGALFLAVFRGFATHGGVRYTEWDESRLESVWNSLLKCIDDQAEDVQLSKWLISWALWAFGKCAGKARTMAAWEEVRERWTDPTEEELDFVLGNLRSVLDGPDLVARRRDMFLG</sequence>
<feature type="compositionally biased region" description="Pro residues" evidence="6">
    <location>
        <begin position="165"/>
        <end position="175"/>
    </location>
</feature>
<name>A0A8H8BUV1_9HELO</name>
<comment type="caution">
    <text evidence="7">The sequence shown here is derived from an EMBL/GenBank/DDBJ whole genome shotgun (WGS) entry which is preliminary data.</text>
</comment>
<dbReference type="Gene3D" id="1.25.40.10">
    <property type="entry name" value="Tetratricopeptide repeat domain"/>
    <property type="match status" value="1"/>
</dbReference>
<dbReference type="NCBIfam" id="TIGR00756">
    <property type="entry name" value="PPR"/>
    <property type="match status" value="2"/>
</dbReference>
<dbReference type="PANTHER" id="PTHR47447">
    <property type="entry name" value="OS03G0856100 PROTEIN"/>
    <property type="match status" value="1"/>
</dbReference>
<keyword evidence="2" id="KW-0677">Repeat</keyword>
<dbReference type="EMBL" id="JAFJYH010000020">
    <property type="protein sequence ID" value="KAG4424493.1"/>
    <property type="molecule type" value="Genomic_DNA"/>
</dbReference>
<evidence type="ECO:0000256" key="6">
    <source>
        <dbReference type="SAM" id="MobiDB-lite"/>
    </source>
</evidence>
<evidence type="ECO:0000256" key="4">
    <source>
        <dbReference type="ARBA" id="ARBA00044511"/>
    </source>
</evidence>
<protein>
    <recommendedName>
        <fullName evidence="9">Pentatricopeptide repeat-containing protein</fullName>
    </recommendedName>
</protein>
<accession>A0A8H8BUV1</accession>
<feature type="region of interest" description="Disordered" evidence="6">
    <location>
        <begin position="157"/>
        <end position="195"/>
    </location>
</feature>
<evidence type="ECO:0000256" key="3">
    <source>
        <dbReference type="ARBA" id="ARBA00044493"/>
    </source>
</evidence>
<dbReference type="InterPro" id="IPR002885">
    <property type="entry name" value="PPR_rpt"/>
</dbReference>
<evidence type="ECO:0000256" key="1">
    <source>
        <dbReference type="ARBA" id="ARBA00006192"/>
    </source>
</evidence>
<keyword evidence="8" id="KW-1185">Reference proteome</keyword>
<comment type="function">
    <text evidence="3">Regulates mitochondrial small subunit maturation by controlling 15S rRNA 5'-end processing. Localizes to the 5' precursor of the 15S rRNA in a position that is subsequently occupied by mS47 in the mature yeast mtSSU. Uses structure and sequence-specific RNA recognition, binding to a single-stranded region of the precursor and specifically recognizing bases -6 to -1. The exchange of Ccm1 for mS47 is coupled to the irreversible removal of precursor rRNA that is accompanied by conformational changes of the mitoribosomal proteins uS5m and mS26. These conformational changes signal completion of 5'-end rRNA processing through protection of the mature 5'-end of the 15S rRNA and stabilization of mS47. The removal of the 5' precursor together with the dissociation of Ccm1 may be catalyzed by the 5'-3' exoribonuclease Pet127. Involved in the specific removal of group I introns in mitochondrial encoded transcripts.</text>
</comment>
<dbReference type="InterPro" id="IPR011990">
    <property type="entry name" value="TPR-like_helical_dom_sf"/>
</dbReference>
<dbReference type="PROSITE" id="PS51375">
    <property type="entry name" value="PPR"/>
    <property type="match status" value="2"/>
</dbReference>